<reference evidence="2" key="1">
    <citation type="submission" date="2020-10" db="EMBL/GenBank/DDBJ databases">
        <authorList>
            <person name="Gilroy R."/>
        </authorList>
    </citation>
    <scope>NUCLEOTIDE SEQUENCE</scope>
    <source>
        <strain evidence="2">ChiBcolR7-354</strain>
    </source>
</reference>
<organism evidence="2 3">
    <name type="scientific">Candidatus Scatomorpha intestinavium</name>
    <dbReference type="NCBI Taxonomy" id="2840922"/>
    <lineage>
        <taxon>Bacteria</taxon>
        <taxon>Bacillati</taxon>
        <taxon>Bacillota</taxon>
        <taxon>Clostridia</taxon>
        <taxon>Eubacteriales</taxon>
        <taxon>Candidatus Scatomorpha</taxon>
    </lineage>
</organism>
<proteinExistence type="predicted"/>
<dbReference type="NCBIfam" id="TIGR02832">
    <property type="entry name" value="spo_yunB"/>
    <property type="match status" value="1"/>
</dbReference>
<keyword evidence="1" id="KW-1133">Transmembrane helix</keyword>
<evidence type="ECO:0000313" key="2">
    <source>
        <dbReference type="EMBL" id="HIQ78072.1"/>
    </source>
</evidence>
<feature type="transmembrane region" description="Helical" evidence="1">
    <location>
        <begin position="26"/>
        <end position="48"/>
    </location>
</feature>
<accession>A0A9D0ZCE3</accession>
<protein>
    <submittedName>
        <fullName evidence="2">Sporulation protein YunB</fullName>
    </submittedName>
</protein>
<dbReference type="InterPro" id="IPR014197">
    <property type="entry name" value="Sporulation_prot_YunB"/>
</dbReference>
<comment type="caution">
    <text evidence="2">The sequence shown here is derived from an EMBL/GenBank/DDBJ whole genome shotgun (WGS) entry which is preliminary data.</text>
</comment>
<dbReference type="Pfam" id="PF09560">
    <property type="entry name" value="Spore_YunB"/>
    <property type="match status" value="1"/>
</dbReference>
<name>A0A9D0ZCE3_9FIRM</name>
<evidence type="ECO:0000313" key="3">
    <source>
        <dbReference type="Proteomes" id="UP000824262"/>
    </source>
</evidence>
<gene>
    <name evidence="2" type="primary">yunB</name>
    <name evidence="2" type="ORF">IAB77_02305</name>
</gene>
<evidence type="ECO:0000256" key="1">
    <source>
        <dbReference type="SAM" id="Phobius"/>
    </source>
</evidence>
<dbReference type="EMBL" id="DVGA01000029">
    <property type="protein sequence ID" value="HIQ78072.1"/>
    <property type="molecule type" value="Genomic_DNA"/>
</dbReference>
<keyword evidence="1" id="KW-0472">Membrane</keyword>
<keyword evidence="1" id="KW-0812">Transmembrane</keyword>
<dbReference type="AlphaFoldDB" id="A0A9D0ZCE3"/>
<sequence length="224" mass="25052">MRFRRRPRRPVYLDLHLPHMRRATRWALIVLCVLTFLLYVGVRSVMYLRELSCDMVLSDAVDLMTLCVNGTINRTLAEKDYGYDYFVTLERDESGAVTAIKANMARINALSSELLSDIVEAADKGELSLSIPLGNILGSSLLLGKGPDIPVDITLLTSSRVDFKNEISAAGINQTKHEMKLDVVVDIDVVLPWRTVSTQVVTEILIAETVIVGEVPQTYLNMER</sequence>
<dbReference type="PIRSF" id="PIRSF021383">
    <property type="entry name" value="YunB"/>
    <property type="match status" value="1"/>
</dbReference>
<reference evidence="2" key="2">
    <citation type="journal article" date="2021" name="PeerJ">
        <title>Extensive microbial diversity within the chicken gut microbiome revealed by metagenomics and culture.</title>
        <authorList>
            <person name="Gilroy R."/>
            <person name="Ravi A."/>
            <person name="Getino M."/>
            <person name="Pursley I."/>
            <person name="Horton D.L."/>
            <person name="Alikhan N.F."/>
            <person name="Baker D."/>
            <person name="Gharbi K."/>
            <person name="Hall N."/>
            <person name="Watson M."/>
            <person name="Adriaenssens E.M."/>
            <person name="Foster-Nyarko E."/>
            <person name="Jarju S."/>
            <person name="Secka A."/>
            <person name="Antonio M."/>
            <person name="Oren A."/>
            <person name="Chaudhuri R.R."/>
            <person name="La Ragione R."/>
            <person name="Hildebrand F."/>
            <person name="Pallen M.J."/>
        </authorList>
    </citation>
    <scope>NUCLEOTIDE SEQUENCE</scope>
    <source>
        <strain evidence="2">ChiBcolR7-354</strain>
    </source>
</reference>
<dbReference type="Proteomes" id="UP000824262">
    <property type="component" value="Unassembled WGS sequence"/>
</dbReference>